<keyword evidence="3" id="KW-1185">Reference proteome</keyword>
<proteinExistence type="predicted"/>
<keyword evidence="1" id="KW-0472">Membrane</keyword>
<evidence type="ECO:0000313" key="2">
    <source>
        <dbReference type="EMBL" id="KAK4007141.1"/>
    </source>
</evidence>
<sequence>MVVCDLPDSFDGANQVVSNDTLPLEKNMSETSLETSINPDLPLRIRRKTNFFMAGLIYLLLLGICNALPSKDGIIIRDTPSISISESSWTVVTDVLLHDAETAIAAVEDHLAKLSRVAHAHHMDGTKFEKDDVSTAWRDTTSLMTANKIDNQVRLMGRTLNDSKTRLATCALTLSGARRPKRGILDLGG</sequence>
<evidence type="ECO:0000313" key="3">
    <source>
        <dbReference type="Proteomes" id="UP001234178"/>
    </source>
</evidence>
<dbReference type="Proteomes" id="UP001234178">
    <property type="component" value="Unassembled WGS sequence"/>
</dbReference>
<accession>A0ABQ9Z2L6</accession>
<protein>
    <submittedName>
        <fullName evidence="2">Uncharacterized protein</fullName>
    </submittedName>
</protein>
<comment type="caution">
    <text evidence="2">The sequence shown here is derived from an EMBL/GenBank/DDBJ whole genome shotgun (WGS) entry which is preliminary data.</text>
</comment>
<gene>
    <name evidence="2" type="ORF">OUZ56_012302</name>
</gene>
<organism evidence="2 3">
    <name type="scientific">Daphnia magna</name>
    <dbReference type="NCBI Taxonomy" id="35525"/>
    <lineage>
        <taxon>Eukaryota</taxon>
        <taxon>Metazoa</taxon>
        <taxon>Ecdysozoa</taxon>
        <taxon>Arthropoda</taxon>
        <taxon>Crustacea</taxon>
        <taxon>Branchiopoda</taxon>
        <taxon>Diplostraca</taxon>
        <taxon>Cladocera</taxon>
        <taxon>Anomopoda</taxon>
        <taxon>Daphniidae</taxon>
        <taxon>Daphnia</taxon>
    </lineage>
</organism>
<dbReference type="EMBL" id="JAOYFB010000002">
    <property type="protein sequence ID" value="KAK4007141.1"/>
    <property type="molecule type" value="Genomic_DNA"/>
</dbReference>
<reference evidence="2 3" key="1">
    <citation type="journal article" date="2023" name="Nucleic Acids Res.">
        <title>The hologenome of Daphnia magna reveals possible DNA methylation and microbiome-mediated evolution of the host genome.</title>
        <authorList>
            <person name="Chaturvedi A."/>
            <person name="Li X."/>
            <person name="Dhandapani V."/>
            <person name="Marshall H."/>
            <person name="Kissane S."/>
            <person name="Cuenca-Cambronero M."/>
            <person name="Asole G."/>
            <person name="Calvet F."/>
            <person name="Ruiz-Romero M."/>
            <person name="Marangio P."/>
            <person name="Guigo R."/>
            <person name="Rago D."/>
            <person name="Mirbahai L."/>
            <person name="Eastwood N."/>
            <person name="Colbourne J.K."/>
            <person name="Zhou J."/>
            <person name="Mallon E."/>
            <person name="Orsini L."/>
        </authorList>
    </citation>
    <scope>NUCLEOTIDE SEQUENCE [LARGE SCALE GENOMIC DNA]</scope>
    <source>
        <strain evidence="2">LRV0_1</strain>
    </source>
</reference>
<keyword evidence="1" id="KW-0812">Transmembrane</keyword>
<evidence type="ECO:0000256" key="1">
    <source>
        <dbReference type="SAM" id="Phobius"/>
    </source>
</evidence>
<name>A0ABQ9Z2L6_9CRUS</name>
<keyword evidence="1" id="KW-1133">Transmembrane helix</keyword>
<feature type="transmembrane region" description="Helical" evidence="1">
    <location>
        <begin position="51"/>
        <end position="69"/>
    </location>
</feature>